<sequence>MPHVLFEVADIELTLMVIRAKKKIDTNNQDIEIHRNIVLSKAGNAGFYYEISNEDSKEIRECLTNIKYMDECVFDSFLKGMEDGKELSIVEKLEIK</sequence>
<gene>
    <name evidence="1" type="ORF">ACED35_16885</name>
</gene>
<accession>A0ABV4L7J8</accession>
<dbReference type="Proteomes" id="UP001569154">
    <property type="component" value="Unassembled WGS sequence"/>
</dbReference>
<organism evidence="1 2">
    <name type="scientific">Enterovibrio norvegicus</name>
    <dbReference type="NCBI Taxonomy" id="188144"/>
    <lineage>
        <taxon>Bacteria</taxon>
        <taxon>Pseudomonadati</taxon>
        <taxon>Pseudomonadota</taxon>
        <taxon>Gammaproteobacteria</taxon>
        <taxon>Vibrionales</taxon>
        <taxon>Vibrionaceae</taxon>
        <taxon>Enterovibrio</taxon>
    </lineage>
</organism>
<evidence type="ECO:0000313" key="2">
    <source>
        <dbReference type="Proteomes" id="UP001569154"/>
    </source>
</evidence>
<name>A0ABV4L7J8_9GAMM</name>
<dbReference type="RefSeq" id="WP_371734928.1">
    <property type="nucleotide sequence ID" value="NZ_JBGONM010000044.1"/>
</dbReference>
<protein>
    <submittedName>
        <fullName evidence="1">Uncharacterized protein</fullName>
    </submittedName>
</protein>
<comment type="caution">
    <text evidence="1">The sequence shown here is derived from an EMBL/GenBank/DDBJ whole genome shotgun (WGS) entry which is preliminary data.</text>
</comment>
<evidence type="ECO:0000313" key="1">
    <source>
        <dbReference type="EMBL" id="MEZ8082794.1"/>
    </source>
</evidence>
<proteinExistence type="predicted"/>
<keyword evidence="2" id="KW-1185">Reference proteome</keyword>
<dbReference type="EMBL" id="JBGONM010000044">
    <property type="protein sequence ID" value="MEZ8082794.1"/>
    <property type="molecule type" value="Genomic_DNA"/>
</dbReference>
<reference evidence="1 2" key="1">
    <citation type="submission" date="2024-06" db="EMBL/GenBank/DDBJ databases">
        <authorList>
            <person name="Steensen K."/>
            <person name="Seneca J."/>
            <person name="Bartlau N."/>
            <person name="Yu A.X."/>
            <person name="Polz M.F."/>
        </authorList>
    </citation>
    <scope>NUCLEOTIDE SEQUENCE [LARGE SCALE GENOMIC DNA]</scope>
    <source>
        <strain evidence="1 2">1F260</strain>
    </source>
</reference>